<dbReference type="OrthoDB" id="9801785at2"/>
<keyword evidence="8" id="KW-0299">Galactose metabolism</keyword>
<evidence type="ECO:0000256" key="5">
    <source>
        <dbReference type="ARBA" id="ARBA00013189"/>
    </source>
</evidence>
<comment type="similarity">
    <text evidence="4 11">Belongs to the NAD(P)-dependent epimerase/dehydratase family.</text>
</comment>
<evidence type="ECO:0000256" key="8">
    <source>
        <dbReference type="ARBA" id="ARBA00023144"/>
    </source>
</evidence>
<dbReference type="EC" id="5.1.3.2" evidence="5 11"/>
<proteinExistence type="inferred from homology"/>
<evidence type="ECO:0000256" key="11">
    <source>
        <dbReference type="RuleBase" id="RU366046"/>
    </source>
</evidence>
<protein>
    <recommendedName>
        <fullName evidence="6 11">UDP-glucose 4-epimerase</fullName>
        <ecNumber evidence="5 11">5.1.3.2</ecNumber>
    </recommendedName>
</protein>
<dbReference type="Pfam" id="PF01370">
    <property type="entry name" value="Epimerase"/>
    <property type="match status" value="1"/>
</dbReference>
<dbReference type="InterPro" id="IPR036291">
    <property type="entry name" value="NAD(P)-bd_dom_sf"/>
</dbReference>
<reference evidence="13 14" key="1">
    <citation type="submission" date="2018-05" db="EMBL/GenBank/DDBJ databases">
        <title>Freshwater and sediment microbial communities from various areas in North America, analyzing microbe dynamics in response to fracking.</title>
        <authorList>
            <person name="Lamendella R."/>
        </authorList>
    </citation>
    <scope>NUCLEOTIDE SEQUENCE [LARGE SCALE GENOMIC DNA]</scope>
    <source>
        <strain evidence="13 14">15_TX</strain>
    </source>
</reference>
<dbReference type="EMBL" id="QGTW01000001">
    <property type="protein sequence ID" value="PWW32531.1"/>
    <property type="molecule type" value="Genomic_DNA"/>
</dbReference>
<dbReference type="GO" id="GO:0003978">
    <property type="term" value="F:UDP-glucose 4-epimerase activity"/>
    <property type="evidence" value="ECO:0007669"/>
    <property type="project" value="UniProtKB-UniRule"/>
</dbReference>
<gene>
    <name evidence="13" type="ORF">DFO73_101796</name>
</gene>
<comment type="caution">
    <text evidence="13">The sequence shown here is derived from an EMBL/GenBank/DDBJ whole genome shotgun (WGS) entry which is preliminary data.</text>
</comment>
<name>A0A2V3A8P4_9BACI</name>
<evidence type="ECO:0000256" key="7">
    <source>
        <dbReference type="ARBA" id="ARBA00023027"/>
    </source>
</evidence>
<keyword evidence="7 11" id="KW-0520">NAD</keyword>
<dbReference type="Gene3D" id="3.90.25.10">
    <property type="entry name" value="UDP-galactose 4-epimerase, domain 1"/>
    <property type="match status" value="1"/>
</dbReference>
<evidence type="ECO:0000256" key="9">
    <source>
        <dbReference type="ARBA" id="ARBA00023235"/>
    </source>
</evidence>
<keyword evidence="10 11" id="KW-0119">Carbohydrate metabolism</keyword>
<evidence type="ECO:0000256" key="10">
    <source>
        <dbReference type="ARBA" id="ARBA00023277"/>
    </source>
</evidence>
<dbReference type="InterPro" id="IPR001509">
    <property type="entry name" value="Epimerase_deHydtase"/>
</dbReference>
<evidence type="ECO:0000256" key="6">
    <source>
        <dbReference type="ARBA" id="ARBA00018569"/>
    </source>
</evidence>
<sequence length="335" mass="37167">MAILVTGGAGYIGSHTVLYLNGLGEEVIVLDSLKKGHREAVRNAAFYLGELKDGDLLDEIFTTHQIEAVMHFAADSLVGESVEQPLQYYENNVIGSYHLVKKMFEHQVKKMVFSSTAAVYGNPMNVPIKEEDPTVPTNPYGETKLAIEKMLKWADDAYGLKSICLRYFNAAGADPEGRIGEDHTPESHLIPIILQTALGQREQVSIYGEDYPTPDGSCVRDYIHVMDLANAHYLALKRLRAKEESGIYNLGNGTGYSVKEVIDACLTISQKNIQAVLAPRRAGDPAILVASSEKAQKELGWKPQYHELKQIIAHAWKWHQNNPSGYNAETINKNI</sequence>
<feature type="domain" description="NAD-dependent epimerase/dehydratase" evidence="12">
    <location>
        <begin position="3"/>
        <end position="251"/>
    </location>
</feature>
<comment type="cofactor">
    <cofactor evidence="2 11">
        <name>NAD(+)</name>
        <dbReference type="ChEBI" id="CHEBI:57540"/>
    </cofactor>
</comment>
<evidence type="ECO:0000313" key="14">
    <source>
        <dbReference type="Proteomes" id="UP000247150"/>
    </source>
</evidence>
<evidence type="ECO:0000313" key="13">
    <source>
        <dbReference type="EMBL" id="PWW32531.1"/>
    </source>
</evidence>
<evidence type="ECO:0000256" key="1">
    <source>
        <dbReference type="ARBA" id="ARBA00000083"/>
    </source>
</evidence>
<dbReference type="Proteomes" id="UP000247150">
    <property type="component" value="Unassembled WGS sequence"/>
</dbReference>
<evidence type="ECO:0000259" key="12">
    <source>
        <dbReference type="Pfam" id="PF01370"/>
    </source>
</evidence>
<evidence type="ECO:0000256" key="4">
    <source>
        <dbReference type="ARBA" id="ARBA00007637"/>
    </source>
</evidence>
<dbReference type="PANTHER" id="PTHR43725">
    <property type="entry name" value="UDP-GLUCOSE 4-EPIMERASE"/>
    <property type="match status" value="1"/>
</dbReference>
<dbReference type="UniPathway" id="UPA00214"/>
<comment type="catalytic activity">
    <reaction evidence="1 11">
        <text>UDP-alpha-D-glucose = UDP-alpha-D-galactose</text>
        <dbReference type="Rhea" id="RHEA:22168"/>
        <dbReference type="ChEBI" id="CHEBI:58885"/>
        <dbReference type="ChEBI" id="CHEBI:66914"/>
        <dbReference type="EC" id="5.1.3.2"/>
    </reaction>
</comment>
<dbReference type="PANTHER" id="PTHR43725:SF53">
    <property type="entry name" value="UDP-ARABINOSE 4-EPIMERASE 1"/>
    <property type="match status" value="1"/>
</dbReference>
<evidence type="ECO:0000256" key="2">
    <source>
        <dbReference type="ARBA" id="ARBA00001911"/>
    </source>
</evidence>
<organism evidence="13 14">
    <name type="scientific">Cytobacillus oceanisediminis</name>
    <dbReference type="NCBI Taxonomy" id="665099"/>
    <lineage>
        <taxon>Bacteria</taxon>
        <taxon>Bacillati</taxon>
        <taxon>Bacillota</taxon>
        <taxon>Bacilli</taxon>
        <taxon>Bacillales</taxon>
        <taxon>Bacillaceae</taxon>
        <taxon>Cytobacillus</taxon>
    </lineage>
</organism>
<evidence type="ECO:0000256" key="3">
    <source>
        <dbReference type="ARBA" id="ARBA00004947"/>
    </source>
</evidence>
<accession>A0A2V3A8P4</accession>
<dbReference type="CDD" id="cd05247">
    <property type="entry name" value="UDP_G4E_1_SDR_e"/>
    <property type="match status" value="1"/>
</dbReference>
<keyword evidence="9 11" id="KW-0413">Isomerase</keyword>
<dbReference type="SUPFAM" id="SSF51735">
    <property type="entry name" value="NAD(P)-binding Rossmann-fold domains"/>
    <property type="match status" value="1"/>
</dbReference>
<dbReference type="AlphaFoldDB" id="A0A2V3A8P4"/>
<dbReference type="NCBIfam" id="TIGR01179">
    <property type="entry name" value="galE"/>
    <property type="match status" value="1"/>
</dbReference>
<comment type="pathway">
    <text evidence="3 11">Carbohydrate metabolism; galactose metabolism.</text>
</comment>
<dbReference type="GO" id="GO:0033499">
    <property type="term" value="P:galactose catabolic process via UDP-galactose, Leloir pathway"/>
    <property type="evidence" value="ECO:0007669"/>
    <property type="project" value="TreeGrafter"/>
</dbReference>
<dbReference type="RefSeq" id="WP_110063441.1">
    <property type="nucleotide sequence ID" value="NZ_QGTW01000001.1"/>
</dbReference>
<dbReference type="Gene3D" id="3.40.50.720">
    <property type="entry name" value="NAD(P)-binding Rossmann-like Domain"/>
    <property type="match status" value="1"/>
</dbReference>
<comment type="subunit">
    <text evidence="11">Homodimer.</text>
</comment>
<dbReference type="InterPro" id="IPR005886">
    <property type="entry name" value="UDP_G4E"/>
</dbReference>